<organism evidence="1 2">
    <name type="scientific">Hyaloscypha hepaticicola</name>
    <dbReference type="NCBI Taxonomy" id="2082293"/>
    <lineage>
        <taxon>Eukaryota</taxon>
        <taxon>Fungi</taxon>
        <taxon>Dikarya</taxon>
        <taxon>Ascomycota</taxon>
        <taxon>Pezizomycotina</taxon>
        <taxon>Leotiomycetes</taxon>
        <taxon>Helotiales</taxon>
        <taxon>Hyaloscyphaceae</taxon>
        <taxon>Hyaloscypha</taxon>
    </lineage>
</organism>
<dbReference type="Proteomes" id="UP000235672">
    <property type="component" value="Unassembled WGS sequence"/>
</dbReference>
<protein>
    <recommendedName>
        <fullName evidence="3">Heterokaryon incompatibility domain-containing protein</fullName>
    </recommendedName>
</protein>
<dbReference type="STRING" id="1745343.A0A2J6QLD1"/>
<dbReference type="PANTHER" id="PTHR33112:SF8">
    <property type="entry name" value="HETEROKARYON INCOMPATIBILITY DOMAIN-CONTAINING PROTEIN"/>
    <property type="match status" value="1"/>
</dbReference>
<keyword evidence="2" id="KW-1185">Reference proteome</keyword>
<evidence type="ECO:0000313" key="2">
    <source>
        <dbReference type="Proteomes" id="UP000235672"/>
    </source>
</evidence>
<gene>
    <name evidence="1" type="ORF">NA56DRAFT_684551</name>
</gene>
<name>A0A2J6QLD1_9HELO</name>
<dbReference type="OrthoDB" id="3661438at2759"/>
<dbReference type="EMBL" id="KZ613466">
    <property type="protein sequence ID" value="PMD27093.1"/>
    <property type="molecule type" value="Genomic_DNA"/>
</dbReference>
<reference evidence="1 2" key="1">
    <citation type="submission" date="2016-05" db="EMBL/GenBank/DDBJ databases">
        <title>A degradative enzymes factory behind the ericoid mycorrhizal symbiosis.</title>
        <authorList>
            <consortium name="DOE Joint Genome Institute"/>
            <person name="Martino E."/>
            <person name="Morin E."/>
            <person name="Grelet G."/>
            <person name="Kuo A."/>
            <person name="Kohler A."/>
            <person name="Daghino S."/>
            <person name="Barry K."/>
            <person name="Choi C."/>
            <person name="Cichocki N."/>
            <person name="Clum A."/>
            <person name="Copeland A."/>
            <person name="Hainaut M."/>
            <person name="Haridas S."/>
            <person name="Labutti K."/>
            <person name="Lindquist E."/>
            <person name="Lipzen A."/>
            <person name="Khouja H.-R."/>
            <person name="Murat C."/>
            <person name="Ohm R."/>
            <person name="Olson A."/>
            <person name="Spatafora J."/>
            <person name="Veneault-Fourrey C."/>
            <person name="Henrissat B."/>
            <person name="Grigoriev I."/>
            <person name="Martin F."/>
            <person name="Perotto S."/>
        </authorList>
    </citation>
    <scope>NUCLEOTIDE SEQUENCE [LARGE SCALE GENOMIC DNA]</scope>
    <source>
        <strain evidence="1 2">UAMH 7357</strain>
    </source>
</reference>
<dbReference type="PANTHER" id="PTHR33112">
    <property type="entry name" value="DOMAIN PROTEIN, PUTATIVE-RELATED"/>
    <property type="match status" value="1"/>
</dbReference>
<evidence type="ECO:0000313" key="1">
    <source>
        <dbReference type="EMBL" id="PMD27093.1"/>
    </source>
</evidence>
<evidence type="ECO:0008006" key="3">
    <source>
        <dbReference type="Google" id="ProtNLM"/>
    </source>
</evidence>
<proteinExistence type="predicted"/>
<dbReference type="AlphaFoldDB" id="A0A2J6QLD1"/>
<sequence>MFWECNEGTFAEDGHVVLKRGLAECGQREGPFSKLAYSSTLDGPSPMSQEAFASQWERLVKAYSTLKLTRGDDKLPALSGLAAAFHSRTQNNEYIAGIWRQCLPKQLAWSITSKKPEKEHQIFQVTEYKDGSKGYHTQTDNSFVHASQLSRKPITYLAPSFSWAAVDGEIQFHGLPRPCARIKSIVLDFPSSNRFGRLKHGSLFISASLRQAWSCGPLNEDLGGVFCKRKKGYIPLYHEGWPFGYILPDSLDDVVTFDIYCLKLGQEGNEKYPQFLVDMFLALVPLQEEDTITPKFRRIGLGKTMSGETEFFSEADLKTIELV</sequence>
<accession>A0A2J6QLD1</accession>